<dbReference type="SUPFAM" id="SSF52540">
    <property type="entry name" value="P-loop containing nucleoside triphosphate hydrolases"/>
    <property type="match status" value="1"/>
</dbReference>
<sequence length="432" mass="46340">MTSGNLGLALGQTNTDRPKGSVKQGSRYAQNYSLARRRDGSAGMTAGLTFNGINKSFGGAHVLRQVSLDVASGEFLSLLGPSGCGKSTLLRIIAGLERQDAGTVAIGGRRVDDLRPKQRDIAMVFQSYALYPHMSVADNIALPLRMRRLSGMQRLPLVGGLLPGSRTTQAGIAKEVTRTARALGIESLLARKPGQLSGGQRQRVAVGRAMVRNPAIFLMDEPLSNLDAKLRVQMRAEIKELHRRLGVTFIYVTHDQTEAMTMSDRVAVMAEGEILQVDAPQVIYADPANRKVAEFVGSPKINMLPARFGADLTHAAGTTFDVRARELAGTAGTLGIRPEALHLAEAPGTGIFTGRVRLLEHMGSDLFVHLDLPHDGEGGTLIARLLAERAPQIAFGQTLHLGVRTGRILVFAADGRRVQPDPAPAAVLRSYA</sequence>
<dbReference type="InterPro" id="IPR027417">
    <property type="entry name" value="P-loop_NTPase"/>
</dbReference>
<dbReference type="Proteomes" id="UP000533469">
    <property type="component" value="Unassembled WGS sequence"/>
</dbReference>
<dbReference type="PROSITE" id="PS00211">
    <property type="entry name" value="ABC_TRANSPORTER_1"/>
    <property type="match status" value="1"/>
</dbReference>
<keyword evidence="9" id="KW-1185">Reference proteome</keyword>
<evidence type="ECO:0000256" key="6">
    <source>
        <dbReference type="SAM" id="MobiDB-lite"/>
    </source>
</evidence>
<evidence type="ECO:0000256" key="2">
    <source>
        <dbReference type="ARBA" id="ARBA00005417"/>
    </source>
</evidence>
<organism evidence="8 9">
    <name type="scientific">Ancylobacter tetraedralis</name>
    <dbReference type="NCBI Taxonomy" id="217068"/>
    <lineage>
        <taxon>Bacteria</taxon>
        <taxon>Pseudomonadati</taxon>
        <taxon>Pseudomonadota</taxon>
        <taxon>Alphaproteobacteria</taxon>
        <taxon>Hyphomicrobiales</taxon>
        <taxon>Xanthobacteraceae</taxon>
        <taxon>Ancylobacter</taxon>
    </lineage>
</organism>
<dbReference type="CDD" id="cd03301">
    <property type="entry name" value="ABC_MalK_N"/>
    <property type="match status" value="1"/>
</dbReference>
<evidence type="ECO:0000313" key="9">
    <source>
        <dbReference type="Proteomes" id="UP000533469"/>
    </source>
</evidence>
<protein>
    <submittedName>
        <fullName evidence="8">Multiple sugar transport system ATP-binding protein</fullName>
    </submittedName>
</protein>
<evidence type="ECO:0000256" key="3">
    <source>
        <dbReference type="ARBA" id="ARBA00022448"/>
    </source>
</evidence>
<keyword evidence="5 8" id="KW-0067">ATP-binding</keyword>
<comment type="similarity">
    <text evidence="2">Belongs to the ABC transporter superfamily.</text>
</comment>
<evidence type="ECO:0000256" key="1">
    <source>
        <dbReference type="ARBA" id="ARBA00004417"/>
    </source>
</evidence>
<dbReference type="GO" id="GO:0140359">
    <property type="term" value="F:ABC-type transporter activity"/>
    <property type="evidence" value="ECO:0007669"/>
    <property type="project" value="InterPro"/>
</dbReference>
<dbReference type="PANTHER" id="PTHR43875:SF1">
    <property type="entry name" value="OSMOPROTECTIVE COMPOUNDS UPTAKE ATP-BINDING PROTEIN GGTA"/>
    <property type="match status" value="1"/>
</dbReference>
<keyword evidence="8" id="KW-0762">Sugar transport</keyword>
<dbReference type="PANTHER" id="PTHR43875">
    <property type="entry name" value="MALTODEXTRIN IMPORT ATP-BINDING PROTEIN MSMX"/>
    <property type="match status" value="1"/>
</dbReference>
<comment type="subcellular location">
    <subcellularLocation>
        <location evidence="1">Cell inner membrane</location>
        <topology evidence="1">Peripheral membrane protein</topology>
    </subcellularLocation>
</comment>
<dbReference type="Pfam" id="PF00005">
    <property type="entry name" value="ABC_tran"/>
    <property type="match status" value="1"/>
</dbReference>
<dbReference type="GO" id="GO:0008643">
    <property type="term" value="P:carbohydrate transport"/>
    <property type="evidence" value="ECO:0007669"/>
    <property type="project" value="InterPro"/>
</dbReference>
<evidence type="ECO:0000256" key="5">
    <source>
        <dbReference type="ARBA" id="ARBA00022840"/>
    </source>
</evidence>
<dbReference type="Gene3D" id="3.40.50.300">
    <property type="entry name" value="P-loop containing nucleotide triphosphate hydrolases"/>
    <property type="match status" value="1"/>
</dbReference>
<feature type="compositionally biased region" description="Polar residues" evidence="6">
    <location>
        <begin position="1"/>
        <end position="15"/>
    </location>
</feature>
<evidence type="ECO:0000313" key="8">
    <source>
        <dbReference type="EMBL" id="MBB3769429.1"/>
    </source>
</evidence>
<dbReference type="InterPro" id="IPR008995">
    <property type="entry name" value="Mo/tungstate-bd_C_term_dom"/>
</dbReference>
<dbReference type="EMBL" id="JACICD010000001">
    <property type="protein sequence ID" value="MBB3769429.1"/>
    <property type="molecule type" value="Genomic_DNA"/>
</dbReference>
<dbReference type="InterPro" id="IPR047641">
    <property type="entry name" value="ABC_transpr_MalK/UgpC-like"/>
</dbReference>
<reference evidence="8 9" key="1">
    <citation type="submission" date="2020-08" db="EMBL/GenBank/DDBJ databases">
        <title>Genomic Encyclopedia of Type Strains, Phase IV (KMG-IV): sequencing the most valuable type-strain genomes for metagenomic binning, comparative biology and taxonomic classification.</title>
        <authorList>
            <person name="Goeker M."/>
        </authorList>
    </citation>
    <scope>NUCLEOTIDE SEQUENCE [LARGE SCALE GENOMIC DNA]</scope>
    <source>
        <strain evidence="8 9">DSM 5895</strain>
    </source>
</reference>
<dbReference type="Pfam" id="PF08402">
    <property type="entry name" value="TOBE_2"/>
    <property type="match status" value="1"/>
</dbReference>
<dbReference type="Gene3D" id="2.40.50.100">
    <property type="match status" value="1"/>
</dbReference>
<gene>
    <name evidence="8" type="ORF">FHS55_000015</name>
</gene>
<name>A0A839Z1E6_9HYPH</name>
<feature type="region of interest" description="Disordered" evidence="6">
    <location>
        <begin position="1"/>
        <end position="25"/>
    </location>
</feature>
<proteinExistence type="inferred from homology"/>
<dbReference type="InterPro" id="IPR012340">
    <property type="entry name" value="NA-bd_OB-fold"/>
</dbReference>
<dbReference type="PROSITE" id="PS50893">
    <property type="entry name" value="ABC_TRANSPORTER_2"/>
    <property type="match status" value="1"/>
</dbReference>
<comment type="caution">
    <text evidence="8">The sequence shown here is derived from an EMBL/GenBank/DDBJ whole genome shotgun (WGS) entry which is preliminary data.</text>
</comment>
<keyword evidence="4" id="KW-0547">Nucleotide-binding</keyword>
<dbReference type="GO" id="GO:0055052">
    <property type="term" value="C:ATP-binding cassette (ABC) transporter complex, substrate-binding subunit-containing"/>
    <property type="evidence" value="ECO:0007669"/>
    <property type="project" value="TreeGrafter"/>
</dbReference>
<dbReference type="InterPro" id="IPR003593">
    <property type="entry name" value="AAA+_ATPase"/>
</dbReference>
<feature type="domain" description="ABC transporter" evidence="7">
    <location>
        <begin position="48"/>
        <end position="296"/>
    </location>
</feature>
<accession>A0A839Z1E6</accession>
<dbReference type="SUPFAM" id="SSF50331">
    <property type="entry name" value="MOP-like"/>
    <property type="match status" value="1"/>
</dbReference>
<dbReference type="FunFam" id="3.40.50.300:FF:000042">
    <property type="entry name" value="Maltose/maltodextrin ABC transporter, ATP-binding protein"/>
    <property type="match status" value="1"/>
</dbReference>
<dbReference type="GO" id="GO:0005524">
    <property type="term" value="F:ATP binding"/>
    <property type="evidence" value="ECO:0007669"/>
    <property type="project" value="UniProtKB-KW"/>
</dbReference>
<dbReference type="AlphaFoldDB" id="A0A839Z1E6"/>
<dbReference type="SMART" id="SM00382">
    <property type="entry name" value="AAA"/>
    <property type="match status" value="1"/>
</dbReference>
<dbReference type="InterPro" id="IPR013611">
    <property type="entry name" value="Transp-assoc_OB_typ2"/>
</dbReference>
<dbReference type="GO" id="GO:0016887">
    <property type="term" value="F:ATP hydrolysis activity"/>
    <property type="evidence" value="ECO:0007669"/>
    <property type="project" value="InterPro"/>
</dbReference>
<dbReference type="Gene3D" id="2.40.50.140">
    <property type="entry name" value="Nucleic acid-binding proteins"/>
    <property type="match status" value="1"/>
</dbReference>
<dbReference type="InterPro" id="IPR015855">
    <property type="entry name" value="ABC_transpr_MalK-like"/>
</dbReference>
<dbReference type="InterPro" id="IPR017871">
    <property type="entry name" value="ABC_transporter-like_CS"/>
</dbReference>
<evidence type="ECO:0000256" key="4">
    <source>
        <dbReference type="ARBA" id="ARBA00022741"/>
    </source>
</evidence>
<evidence type="ECO:0000259" key="7">
    <source>
        <dbReference type="PROSITE" id="PS50893"/>
    </source>
</evidence>
<keyword evidence="3" id="KW-0813">Transport</keyword>
<dbReference type="InterPro" id="IPR003439">
    <property type="entry name" value="ABC_transporter-like_ATP-bd"/>
</dbReference>